<dbReference type="GeneID" id="16024183"/>
<accession>S0AP98</accession>
<dbReference type="AlphaFoldDB" id="S0AP98"/>
<dbReference type="KEGG" id="fac:FACI_IFERC01G0039"/>
<dbReference type="EMBL" id="CP004145">
    <property type="protein sequence ID" value="AGO60019.1"/>
    <property type="molecule type" value="Genomic_DNA"/>
</dbReference>
<organism evidence="1 2">
    <name type="scientific">Ferroplasma acidarmanus Fer1</name>
    <dbReference type="NCBI Taxonomy" id="333146"/>
    <lineage>
        <taxon>Archaea</taxon>
        <taxon>Methanobacteriati</taxon>
        <taxon>Thermoplasmatota</taxon>
        <taxon>Thermoplasmata</taxon>
        <taxon>Thermoplasmatales</taxon>
        <taxon>Ferroplasmaceae</taxon>
        <taxon>Ferroplasma</taxon>
    </lineage>
</organism>
<proteinExistence type="predicted"/>
<dbReference type="HOGENOM" id="CLU_2406213_0_0_2"/>
<dbReference type="RefSeq" id="WP_009886056.1">
    <property type="nucleotide sequence ID" value="NC_021592.1"/>
</dbReference>
<name>S0AP98_FERAC</name>
<evidence type="ECO:0000313" key="1">
    <source>
        <dbReference type="EMBL" id="AGO60019.1"/>
    </source>
</evidence>
<keyword evidence="2" id="KW-1185">Reference proteome</keyword>
<reference evidence="1 2" key="1">
    <citation type="journal article" date="2007" name="Proc. Natl. Acad. Sci. U.S.A.">
        <title>Genome dynamics in a natural archaeal population.</title>
        <authorList>
            <person name="Allen E.E."/>
            <person name="Tyson G.W."/>
            <person name="Whitaker R.J."/>
            <person name="Detter J.C."/>
            <person name="Richardson P.M."/>
            <person name="Banfield J.F."/>
        </authorList>
    </citation>
    <scope>NUCLEOTIDE SEQUENCE [LARGE SCALE GENOMIC DNA]</scope>
    <source>
        <strain evidence="2">fer1</strain>
    </source>
</reference>
<dbReference type="Proteomes" id="UP000014660">
    <property type="component" value="Chromosome"/>
</dbReference>
<dbReference type="InterPro" id="IPR045944">
    <property type="entry name" value="DUF6364"/>
</dbReference>
<gene>
    <name evidence="1" type="ORF">FACI_IFERC00001G0039</name>
</gene>
<dbReference type="Pfam" id="PF19891">
    <property type="entry name" value="DUF6364"/>
    <property type="match status" value="1"/>
</dbReference>
<protein>
    <submittedName>
        <fullName evidence="1">Uncharacterized protein</fullName>
    </submittedName>
</protein>
<sequence>MKKKLTLLIDEDIIIKAKSILLLKNVTLSEFVETKLRLLLSVEEHDKSFIDIGIKYNYTSPDEIVEKRKKLKIVDTQKILDETRDEMDKRLS</sequence>
<evidence type="ECO:0000313" key="2">
    <source>
        <dbReference type="Proteomes" id="UP000014660"/>
    </source>
</evidence>